<dbReference type="Gene3D" id="3.40.190.10">
    <property type="entry name" value="Periplasmic binding protein-like II"/>
    <property type="match status" value="2"/>
</dbReference>
<dbReference type="InterPro" id="IPR011852">
    <property type="entry name" value="TRAP_TAXI"/>
</dbReference>
<feature type="signal peptide" evidence="1">
    <location>
        <begin position="1"/>
        <end position="25"/>
    </location>
</feature>
<dbReference type="AlphaFoldDB" id="A0A2N3L5A9"/>
<dbReference type="PANTHER" id="PTHR42941:SF1">
    <property type="entry name" value="SLL1037 PROTEIN"/>
    <property type="match status" value="1"/>
</dbReference>
<keyword evidence="1" id="KW-0732">Signal</keyword>
<dbReference type="PANTHER" id="PTHR42941">
    <property type="entry name" value="SLL1037 PROTEIN"/>
    <property type="match status" value="1"/>
</dbReference>
<name>A0A2N3L5A9_9PROT</name>
<organism evidence="2 3">
    <name type="scientific">Thalassospira lohafexi</name>
    <dbReference type="NCBI Taxonomy" id="744227"/>
    <lineage>
        <taxon>Bacteria</taxon>
        <taxon>Pseudomonadati</taxon>
        <taxon>Pseudomonadota</taxon>
        <taxon>Alphaproteobacteria</taxon>
        <taxon>Rhodospirillales</taxon>
        <taxon>Thalassospiraceae</taxon>
        <taxon>Thalassospira</taxon>
    </lineage>
</organism>
<proteinExistence type="predicted"/>
<dbReference type="NCBIfam" id="TIGR02122">
    <property type="entry name" value="TRAP_TAXI"/>
    <property type="match status" value="1"/>
</dbReference>
<keyword evidence="3" id="KW-1185">Reference proteome</keyword>
<gene>
    <name evidence="2" type="ORF">COO92_14685</name>
</gene>
<dbReference type="Proteomes" id="UP000233332">
    <property type="component" value="Unassembled WGS sequence"/>
</dbReference>
<evidence type="ECO:0000256" key="1">
    <source>
        <dbReference type="SAM" id="SignalP"/>
    </source>
</evidence>
<accession>A0A2N3L5A9</accession>
<evidence type="ECO:0000313" key="3">
    <source>
        <dbReference type="Proteomes" id="UP000233332"/>
    </source>
</evidence>
<evidence type="ECO:0000313" key="2">
    <source>
        <dbReference type="EMBL" id="PKR57992.1"/>
    </source>
</evidence>
<dbReference type="EMBL" id="NXGX01000005">
    <property type="protein sequence ID" value="PKR57992.1"/>
    <property type="molecule type" value="Genomic_DNA"/>
</dbReference>
<reference evidence="2 3" key="1">
    <citation type="submission" date="2017-09" db="EMBL/GenBank/DDBJ databases">
        <title>Biodiversity and function of Thalassospira species in the particle-attached aromatic-hydrocarbon-degrading consortia from the surface seawater of the China South Sea.</title>
        <authorList>
            <person name="Dong C."/>
            <person name="Lai Q."/>
            <person name="Shao Z."/>
        </authorList>
    </citation>
    <scope>NUCLEOTIDE SEQUENCE [LARGE SCALE GENOMIC DNA]</scope>
    <source>
        <strain evidence="2 3">139Z-12</strain>
    </source>
</reference>
<comment type="caution">
    <text evidence="2">The sequence shown here is derived from an EMBL/GenBank/DDBJ whole genome shotgun (WGS) entry which is preliminary data.</text>
</comment>
<feature type="chain" id="PRO_5014891244" evidence="1">
    <location>
        <begin position="26"/>
        <end position="320"/>
    </location>
</feature>
<dbReference type="Pfam" id="PF16868">
    <property type="entry name" value="NMT1_3"/>
    <property type="match status" value="1"/>
</dbReference>
<protein>
    <submittedName>
        <fullName evidence="2">TRAP transporter substrate-binding protein</fullName>
    </submittedName>
</protein>
<dbReference type="SUPFAM" id="SSF53850">
    <property type="entry name" value="Periplasmic binding protein-like II"/>
    <property type="match status" value="1"/>
</dbReference>
<sequence length="320" mass="33814">MNILRTLGVITAGIMALSAASAAQAETRVTLKSAKAASSYYQMAAQLSEAMKTGTNGDVIITVEESQGSVQNVMEAMVRSGNYVFTSPPGLVGLAQNSKGPFEGRPTEKFEAVRALFPIPSLTMHFVMRSDSGATDFAGLEGKTILLGKGSFGAKEGEKYLDLFGLGGKVELADAELSNAVAALKNGQIDGFVTAGSWPAPNVIEAAAGTDVNVLSLSDEQLALTKRDKTVIPAGTYSGQDEDITTASLSVVAFATTEMDDETAYQLTKTFWEQKAKMGESSSWWNGVSPDMLGNIGGKIHPGALRYYAEAGFPVRDDQR</sequence>
<dbReference type="RefSeq" id="WP_101303256.1">
    <property type="nucleotide sequence ID" value="NZ_NXGX01000005.1"/>
</dbReference>